<evidence type="ECO:0000256" key="7">
    <source>
        <dbReference type="ARBA" id="ARBA00022837"/>
    </source>
</evidence>
<dbReference type="RefSeq" id="WP_119366609.1">
    <property type="nucleotide sequence ID" value="NZ_QXDJ01000002.1"/>
</dbReference>
<name>A0A399IRP7_9CLOT</name>
<dbReference type="GO" id="GO:0030246">
    <property type="term" value="F:carbohydrate binding"/>
    <property type="evidence" value="ECO:0007669"/>
    <property type="project" value="InterPro"/>
</dbReference>
<reference evidence="11" key="2">
    <citation type="submission" date="2019-12" db="EMBL/GenBank/DDBJ databases">
        <title>Microbes associate with the intestines of laboratory mice.</title>
        <authorList>
            <person name="Navarre W."/>
            <person name="Wong E."/>
        </authorList>
    </citation>
    <scope>NUCLEOTIDE SEQUENCE</scope>
    <source>
        <strain evidence="11">NM79_F5</strain>
    </source>
</reference>
<evidence type="ECO:0000313" key="12">
    <source>
        <dbReference type="EMBL" id="RII35685.1"/>
    </source>
</evidence>
<dbReference type="InterPro" id="IPR050555">
    <property type="entry name" value="Bact_Solute-Bind_Prot2"/>
</dbReference>
<dbReference type="GO" id="GO:0030288">
    <property type="term" value="C:outer membrane-bounded periplasmic space"/>
    <property type="evidence" value="ECO:0007669"/>
    <property type="project" value="TreeGrafter"/>
</dbReference>
<dbReference type="Proteomes" id="UP000265930">
    <property type="component" value="Unassembled WGS sequence"/>
</dbReference>
<dbReference type="InterPro" id="IPR028082">
    <property type="entry name" value="Peripla_BP_I"/>
</dbReference>
<comment type="caution">
    <text evidence="12">The sequence shown here is derived from an EMBL/GenBank/DDBJ whole genome shotgun (WGS) entry which is preliminary data.</text>
</comment>
<sequence length="355" mass="40220">MKSIKNMIILIVVAIITIEVFIGAVPSCFALKSNTGWNSNGKPIRVSVVFYRFDDPFVSLVKQSFENIQSKNSDIVSFNFYDSKNEQAVQNHTIDMLLESGNTDLLVLSLVELKHDPKEIINKVKEKNIPVIFVNRRPIKISSSVIESYDKAYYIFTDSEQGGRLQGKILVDMWNKNKDTIDKNKDNIMQYVMFQGDPDNMETIDRTKYSIMAIEDAGIKVENIATKVCNWEEDTAKDTMVALFTQYSNKIEVIVSNNDAMALGAIETLQKFGYNKGDKTKTIPVVGVDAILKAQDFIKKGFMAATIVQSPDIMAETIYDIGMQLLSGNTRYECPRYRCDESGRIIYLPFYQCVC</sequence>
<keyword evidence="5" id="KW-0732">Signal</keyword>
<dbReference type="PANTHER" id="PTHR30036">
    <property type="entry name" value="D-XYLOSE-BINDING PERIPLASMIC PROTEIN"/>
    <property type="match status" value="1"/>
</dbReference>
<dbReference type="Proteomes" id="UP000656077">
    <property type="component" value="Unassembled WGS sequence"/>
</dbReference>
<evidence type="ECO:0000256" key="5">
    <source>
        <dbReference type="ARBA" id="ARBA00022729"/>
    </source>
</evidence>
<feature type="domain" description="Periplasmic binding protein" evidence="10">
    <location>
        <begin position="47"/>
        <end position="329"/>
    </location>
</feature>
<evidence type="ECO:0000259" key="10">
    <source>
        <dbReference type="Pfam" id="PF13407"/>
    </source>
</evidence>
<dbReference type="SUPFAM" id="SSF53822">
    <property type="entry name" value="Periplasmic binding protein-like I"/>
    <property type="match status" value="1"/>
</dbReference>
<dbReference type="EMBL" id="QXDJ01000002">
    <property type="protein sequence ID" value="RII35685.1"/>
    <property type="molecule type" value="Genomic_DNA"/>
</dbReference>
<proteinExistence type="predicted"/>
<evidence type="ECO:0000256" key="2">
    <source>
        <dbReference type="ARBA" id="ARBA00022448"/>
    </source>
</evidence>
<keyword evidence="3" id="KW-0762">Sugar transport</keyword>
<dbReference type="CDD" id="cd01539">
    <property type="entry name" value="PBP1_GGBP"/>
    <property type="match status" value="1"/>
</dbReference>
<dbReference type="PANTHER" id="PTHR30036:SF2">
    <property type="entry name" value="D-GALACTOSE_METHYL-GALACTOSIDE BINDING PERIPLASMIC PROTEIN MGLB"/>
    <property type="match status" value="1"/>
</dbReference>
<keyword evidence="2" id="KW-0813">Transport</keyword>
<dbReference type="InterPro" id="IPR044085">
    <property type="entry name" value="MglB-like_PBP1"/>
</dbReference>
<evidence type="ECO:0000256" key="3">
    <source>
        <dbReference type="ARBA" id="ARBA00022597"/>
    </source>
</evidence>
<dbReference type="Pfam" id="PF13407">
    <property type="entry name" value="Peripla_BP_4"/>
    <property type="match status" value="1"/>
</dbReference>
<comment type="subcellular location">
    <subcellularLocation>
        <location evidence="1">Cell envelope</location>
    </subcellularLocation>
</comment>
<dbReference type="GO" id="GO:0046872">
    <property type="term" value="F:metal ion binding"/>
    <property type="evidence" value="ECO:0007669"/>
    <property type="project" value="UniProtKB-KW"/>
</dbReference>
<evidence type="ECO:0000256" key="9">
    <source>
        <dbReference type="ARBA" id="ARBA00034344"/>
    </source>
</evidence>
<evidence type="ECO:0000313" key="13">
    <source>
        <dbReference type="Proteomes" id="UP000265930"/>
    </source>
</evidence>
<evidence type="ECO:0000256" key="1">
    <source>
        <dbReference type="ARBA" id="ARBA00004196"/>
    </source>
</evidence>
<evidence type="ECO:0000313" key="11">
    <source>
        <dbReference type="EMBL" id="MVX64472.1"/>
    </source>
</evidence>
<keyword evidence="6" id="KW-0574">Periplasm</keyword>
<keyword evidence="4" id="KW-0479">Metal-binding</keyword>
<dbReference type="AlphaFoldDB" id="A0A399IRP7"/>
<evidence type="ECO:0000256" key="6">
    <source>
        <dbReference type="ARBA" id="ARBA00022764"/>
    </source>
</evidence>
<keyword evidence="7" id="KW-0106">Calcium</keyword>
<organism evidence="12 13">
    <name type="scientific">Clostridium chromiireducens</name>
    <dbReference type="NCBI Taxonomy" id="225345"/>
    <lineage>
        <taxon>Bacteria</taxon>
        <taxon>Bacillati</taxon>
        <taxon>Bacillota</taxon>
        <taxon>Clostridia</taxon>
        <taxon>Eubacteriales</taxon>
        <taxon>Clostridiaceae</taxon>
        <taxon>Clostridium</taxon>
    </lineage>
</organism>
<gene>
    <name evidence="12" type="ORF">D2A34_10975</name>
    <name evidence="11" type="ORF">GKZ28_12300</name>
</gene>
<protein>
    <recommendedName>
        <fullName evidence="9">D-galactose/methyl-galactoside binding periplasmic protein MglB</fullName>
    </recommendedName>
</protein>
<comment type="subunit">
    <text evidence="8">The ABC transporter complex is composed of one ATP-binding protein (MglA), two transmembrane proteins (MglC) and a solute-binding protein (MglB).</text>
</comment>
<evidence type="ECO:0000256" key="4">
    <source>
        <dbReference type="ARBA" id="ARBA00022723"/>
    </source>
</evidence>
<evidence type="ECO:0000256" key="8">
    <source>
        <dbReference type="ARBA" id="ARBA00034323"/>
    </source>
</evidence>
<dbReference type="Gene3D" id="3.40.50.2300">
    <property type="match status" value="2"/>
</dbReference>
<reference evidence="12 13" key="1">
    <citation type="submission" date="2018-08" db="EMBL/GenBank/DDBJ databases">
        <title>Genome of Clostridium chromiireducens C1, DSM12136.</title>
        <authorList>
            <person name="Xing M."/>
            <person name="Wei Y."/>
            <person name="Ang E.L."/>
            <person name="Zhao H."/>
            <person name="Zhang Y."/>
        </authorList>
    </citation>
    <scope>NUCLEOTIDE SEQUENCE [LARGE SCALE GENOMIC DNA]</scope>
    <source>
        <strain evidence="12 13">C1</strain>
    </source>
</reference>
<accession>A0A399IRP7</accession>
<dbReference type="EMBL" id="WSRQ01000017">
    <property type="protein sequence ID" value="MVX64472.1"/>
    <property type="molecule type" value="Genomic_DNA"/>
</dbReference>
<dbReference type="InterPro" id="IPR025997">
    <property type="entry name" value="SBP_2_dom"/>
</dbReference>